<dbReference type="InterPro" id="IPR037914">
    <property type="entry name" value="SpoVT-AbrB_sf"/>
</dbReference>
<dbReference type="CDD" id="cd16320">
    <property type="entry name" value="MraZ_N"/>
    <property type="match status" value="1"/>
</dbReference>
<keyword evidence="2 7" id="KW-0963">Cytoplasm</keyword>
<comment type="caution">
    <text evidence="9">The sequence shown here is derived from an EMBL/GenBank/DDBJ whole genome shotgun (WGS) entry which is preliminary data.</text>
</comment>
<accession>A0A318SNX7</accession>
<dbReference type="AlphaFoldDB" id="A0A318SNX7"/>
<dbReference type="InterPro" id="IPR035642">
    <property type="entry name" value="MraZ_N"/>
</dbReference>
<dbReference type="PANTHER" id="PTHR34701">
    <property type="entry name" value="TRANSCRIPTIONAL REGULATOR MRAZ"/>
    <property type="match status" value="1"/>
</dbReference>
<evidence type="ECO:0000256" key="3">
    <source>
        <dbReference type="ARBA" id="ARBA00022737"/>
    </source>
</evidence>
<comment type="subcellular location">
    <subcellularLocation>
        <location evidence="7">Cytoplasm</location>
        <location evidence="7">Nucleoid</location>
    </subcellularLocation>
</comment>
<comment type="subunit">
    <text evidence="7">Forms oligomers.</text>
</comment>
<dbReference type="InterPro" id="IPR007159">
    <property type="entry name" value="SpoVT-AbrB_dom"/>
</dbReference>
<evidence type="ECO:0000256" key="1">
    <source>
        <dbReference type="ARBA" id="ARBA00013860"/>
    </source>
</evidence>
<dbReference type="Proteomes" id="UP000248311">
    <property type="component" value="Unassembled WGS sequence"/>
</dbReference>
<dbReference type="PANTHER" id="PTHR34701:SF1">
    <property type="entry name" value="TRANSCRIPTIONAL REGULATOR MRAZ"/>
    <property type="match status" value="1"/>
</dbReference>
<keyword evidence="4 7" id="KW-0805">Transcription regulation</keyword>
<dbReference type="HAMAP" id="MF_01008">
    <property type="entry name" value="MraZ"/>
    <property type="match status" value="1"/>
</dbReference>
<evidence type="ECO:0000256" key="4">
    <source>
        <dbReference type="ARBA" id="ARBA00023015"/>
    </source>
</evidence>
<name>A0A318SNX7_9RHOB</name>
<evidence type="ECO:0000313" key="10">
    <source>
        <dbReference type="Proteomes" id="UP000248311"/>
    </source>
</evidence>
<dbReference type="RefSeq" id="WP_110815190.1">
    <property type="nucleotide sequence ID" value="NZ_QJTE01000004.1"/>
</dbReference>
<keyword evidence="10" id="KW-1185">Reference proteome</keyword>
<dbReference type="SUPFAM" id="SSF89447">
    <property type="entry name" value="AbrB/MazE/MraZ-like"/>
    <property type="match status" value="1"/>
</dbReference>
<evidence type="ECO:0000256" key="5">
    <source>
        <dbReference type="ARBA" id="ARBA00023125"/>
    </source>
</evidence>
<keyword evidence="3" id="KW-0677">Repeat</keyword>
<evidence type="ECO:0000313" key="9">
    <source>
        <dbReference type="EMBL" id="PYE82534.1"/>
    </source>
</evidence>
<comment type="similarity">
    <text evidence="7">Belongs to the MraZ family.</text>
</comment>
<feature type="domain" description="SpoVT-AbrB" evidence="8">
    <location>
        <begin position="8"/>
        <end position="67"/>
    </location>
</feature>
<evidence type="ECO:0000259" key="8">
    <source>
        <dbReference type="PROSITE" id="PS51740"/>
    </source>
</evidence>
<dbReference type="EMBL" id="QJTE01000004">
    <property type="protein sequence ID" value="PYE82534.1"/>
    <property type="molecule type" value="Genomic_DNA"/>
</dbReference>
<evidence type="ECO:0000256" key="6">
    <source>
        <dbReference type="ARBA" id="ARBA00023163"/>
    </source>
</evidence>
<keyword evidence="6 7" id="KW-0804">Transcription</keyword>
<protein>
    <recommendedName>
        <fullName evidence="1 7">Transcriptional regulator MraZ</fullName>
    </recommendedName>
</protein>
<proteinExistence type="inferred from homology"/>
<evidence type="ECO:0000256" key="7">
    <source>
        <dbReference type="HAMAP-Rule" id="MF_01008"/>
    </source>
</evidence>
<dbReference type="CDD" id="cd16321">
    <property type="entry name" value="MraZ_C"/>
    <property type="match status" value="1"/>
</dbReference>
<dbReference type="GO" id="GO:0005737">
    <property type="term" value="C:cytoplasm"/>
    <property type="evidence" value="ECO:0007669"/>
    <property type="project" value="UniProtKB-UniRule"/>
</dbReference>
<dbReference type="InterPro" id="IPR003444">
    <property type="entry name" value="MraZ"/>
</dbReference>
<dbReference type="InterPro" id="IPR020603">
    <property type="entry name" value="MraZ_dom"/>
</dbReference>
<dbReference type="GO" id="GO:0009295">
    <property type="term" value="C:nucleoid"/>
    <property type="evidence" value="ECO:0007669"/>
    <property type="project" value="UniProtKB-SubCell"/>
</dbReference>
<sequence>MNLGFTGEFEQKIDAKGRLLVPAKLRGVLEAEDPAYPGGTSSERGATLYLHYGSFLKNHLRIYSVEKFAEIAQGIRAMKKGSDQQRRASRMYLSQSMDLEVDPKDGRVVIPKRMRDMLGLPDGGSVFLTGVGDYFEIWREDVFNETVHAPQMEWIEGQDGDFDPVTEIFPDDDASGDPLDL</sequence>
<dbReference type="InterPro" id="IPR035644">
    <property type="entry name" value="MraZ_C"/>
</dbReference>
<organism evidence="9 10">
    <name type="scientific">Pseudoroseicyclus aestuarii</name>
    <dbReference type="NCBI Taxonomy" id="1795041"/>
    <lineage>
        <taxon>Bacteria</taxon>
        <taxon>Pseudomonadati</taxon>
        <taxon>Pseudomonadota</taxon>
        <taxon>Alphaproteobacteria</taxon>
        <taxon>Rhodobacterales</taxon>
        <taxon>Paracoccaceae</taxon>
        <taxon>Pseudoroseicyclus</taxon>
    </lineage>
</organism>
<keyword evidence="5 7" id="KW-0238">DNA-binding</keyword>
<dbReference type="PROSITE" id="PS51740">
    <property type="entry name" value="SPOVT_ABRB"/>
    <property type="match status" value="1"/>
</dbReference>
<dbReference type="Pfam" id="PF02381">
    <property type="entry name" value="MraZ"/>
    <property type="match status" value="1"/>
</dbReference>
<dbReference type="InterPro" id="IPR038619">
    <property type="entry name" value="MraZ_sf"/>
</dbReference>
<dbReference type="Gene3D" id="3.40.1550.20">
    <property type="entry name" value="Transcriptional regulator MraZ domain"/>
    <property type="match status" value="1"/>
</dbReference>
<dbReference type="GO" id="GO:2000143">
    <property type="term" value="P:negative regulation of DNA-templated transcription initiation"/>
    <property type="evidence" value="ECO:0007669"/>
    <property type="project" value="TreeGrafter"/>
</dbReference>
<gene>
    <name evidence="7" type="primary">mraZ</name>
    <name evidence="9" type="ORF">DFP88_104291</name>
</gene>
<reference evidence="9 10" key="1">
    <citation type="submission" date="2018-06" db="EMBL/GenBank/DDBJ databases">
        <title>Genomic Encyclopedia of Type Strains, Phase III (KMG-III): the genomes of soil and plant-associated and newly described type strains.</title>
        <authorList>
            <person name="Whitman W."/>
        </authorList>
    </citation>
    <scope>NUCLEOTIDE SEQUENCE [LARGE SCALE GENOMIC DNA]</scope>
    <source>
        <strain evidence="9 10">CECT 9025</strain>
    </source>
</reference>
<dbReference type="OrthoDB" id="9807753at2"/>
<dbReference type="GO" id="GO:0000976">
    <property type="term" value="F:transcription cis-regulatory region binding"/>
    <property type="evidence" value="ECO:0007669"/>
    <property type="project" value="TreeGrafter"/>
</dbReference>
<dbReference type="GO" id="GO:0003700">
    <property type="term" value="F:DNA-binding transcription factor activity"/>
    <property type="evidence" value="ECO:0007669"/>
    <property type="project" value="UniProtKB-UniRule"/>
</dbReference>
<evidence type="ECO:0000256" key="2">
    <source>
        <dbReference type="ARBA" id="ARBA00022490"/>
    </source>
</evidence>